<evidence type="ECO:0000313" key="4">
    <source>
        <dbReference type="Proteomes" id="UP001218188"/>
    </source>
</evidence>
<proteinExistence type="predicted"/>
<keyword evidence="4" id="KW-1185">Reference proteome</keyword>
<evidence type="ECO:0000313" key="2">
    <source>
        <dbReference type="EMBL" id="KAJ7019346.1"/>
    </source>
</evidence>
<dbReference type="AlphaFoldDB" id="A0AAD6X701"/>
<name>A0AAD6X701_9AGAR</name>
<organism evidence="3 4">
    <name type="scientific">Mycena alexandri</name>
    <dbReference type="NCBI Taxonomy" id="1745969"/>
    <lineage>
        <taxon>Eukaryota</taxon>
        <taxon>Fungi</taxon>
        <taxon>Dikarya</taxon>
        <taxon>Basidiomycota</taxon>
        <taxon>Agaricomycotina</taxon>
        <taxon>Agaricomycetes</taxon>
        <taxon>Agaricomycetidae</taxon>
        <taxon>Agaricales</taxon>
        <taxon>Marasmiineae</taxon>
        <taxon>Mycenaceae</taxon>
        <taxon>Mycena</taxon>
    </lineage>
</organism>
<comment type="caution">
    <text evidence="3">The sequence shown here is derived from an EMBL/GenBank/DDBJ whole genome shotgun (WGS) entry which is preliminary data.</text>
</comment>
<feature type="region of interest" description="Disordered" evidence="1">
    <location>
        <begin position="187"/>
        <end position="211"/>
    </location>
</feature>
<protein>
    <submittedName>
        <fullName evidence="3">Uncharacterized protein</fullName>
    </submittedName>
</protein>
<dbReference type="EMBL" id="JARJCM010000017">
    <property type="protein sequence ID" value="KAJ7041363.1"/>
    <property type="molecule type" value="Genomic_DNA"/>
</dbReference>
<sequence>MIDPSVLLEEGVTQAAVTRGVPARGEGQSETIPLLLNEVEDYDLPRTSPEAPRAMRLAKPLPPPPPPVPYATRPNLAAIPVSNAPAVPFNTGVPSLLRRMEETPLSETSSLLDRLRSPQTQDRNLMRRVDVKLEERISVNAQPKRRRPHKRTHKRINKLVDVEMQGFMPQQETFPWTDAEIDFFIDQEEGPPLPDEMYEPYGDFYDTDDEE</sequence>
<accession>A0AAD6X701</accession>
<reference evidence="3" key="1">
    <citation type="submission" date="2023-03" db="EMBL/GenBank/DDBJ databases">
        <title>Massive genome expansion in bonnet fungi (Mycena s.s.) driven by repeated elements and novel gene families across ecological guilds.</title>
        <authorList>
            <consortium name="Lawrence Berkeley National Laboratory"/>
            <person name="Harder C.B."/>
            <person name="Miyauchi S."/>
            <person name="Viragh M."/>
            <person name="Kuo A."/>
            <person name="Thoen E."/>
            <person name="Andreopoulos B."/>
            <person name="Lu D."/>
            <person name="Skrede I."/>
            <person name="Drula E."/>
            <person name="Henrissat B."/>
            <person name="Morin E."/>
            <person name="Kohler A."/>
            <person name="Barry K."/>
            <person name="LaButti K."/>
            <person name="Morin E."/>
            <person name="Salamov A."/>
            <person name="Lipzen A."/>
            <person name="Mereny Z."/>
            <person name="Hegedus B."/>
            <person name="Baldrian P."/>
            <person name="Stursova M."/>
            <person name="Weitz H."/>
            <person name="Taylor A."/>
            <person name="Grigoriev I.V."/>
            <person name="Nagy L.G."/>
            <person name="Martin F."/>
            <person name="Kauserud H."/>
        </authorList>
    </citation>
    <scope>NUCLEOTIDE SEQUENCE</scope>
    <source>
        <strain evidence="3">CBHHK200</strain>
    </source>
</reference>
<dbReference type="EMBL" id="JARJCM010000297">
    <property type="protein sequence ID" value="KAJ7019346.1"/>
    <property type="molecule type" value="Genomic_DNA"/>
</dbReference>
<evidence type="ECO:0000313" key="3">
    <source>
        <dbReference type="EMBL" id="KAJ7041363.1"/>
    </source>
</evidence>
<gene>
    <name evidence="3" type="ORF">C8F04DRAFT_1177200</name>
    <name evidence="2" type="ORF">C8F04DRAFT_1197786</name>
</gene>
<evidence type="ECO:0000256" key="1">
    <source>
        <dbReference type="SAM" id="MobiDB-lite"/>
    </source>
</evidence>
<dbReference type="Proteomes" id="UP001218188">
    <property type="component" value="Unassembled WGS sequence"/>
</dbReference>